<dbReference type="InterPro" id="IPR000836">
    <property type="entry name" value="PRTase_dom"/>
</dbReference>
<name>A0A5A5TAX9_9CHLR</name>
<organism evidence="4 5">
    <name type="scientific">Dictyobacter arantiisoli</name>
    <dbReference type="NCBI Taxonomy" id="2014874"/>
    <lineage>
        <taxon>Bacteria</taxon>
        <taxon>Bacillati</taxon>
        <taxon>Chloroflexota</taxon>
        <taxon>Ktedonobacteria</taxon>
        <taxon>Ktedonobacterales</taxon>
        <taxon>Dictyobacteraceae</taxon>
        <taxon>Dictyobacter</taxon>
    </lineage>
</organism>
<keyword evidence="4" id="KW-0808">Transferase</keyword>
<feature type="domain" description="Double zinc ribbon" evidence="3">
    <location>
        <begin position="14"/>
        <end position="66"/>
    </location>
</feature>
<feature type="domain" description="Phosphoribosyltransferase" evidence="2">
    <location>
        <begin position="141"/>
        <end position="229"/>
    </location>
</feature>
<evidence type="ECO:0000259" key="2">
    <source>
        <dbReference type="Pfam" id="PF00156"/>
    </source>
</evidence>
<evidence type="ECO:0000256" key="1">
    <source>
        <dbReference type="ARBA" id="ARBA00008007"/>
    </source>
</evidence>
<dbReference type="CDD" id="cd06223">
    <property type="entry name" value="PRTases_typeI"/>
    <property type="match status" value="1"/>
</dbReference>
<dbReference type="InterPro" id="IPR029057">
    <property type="entry name" value="PRTase-like"/>
</dbReference>
<protein>
    <submittedName>
        <fullName evidence="4">Amidophosphoribosyltransferase</fullName>
    </submittedName>
</protein>
<comment type="caution">
    <text evidence="4">The sequence shown here is derived from an EMBL/GenBank/DDBJ whole genome shotgun (WGS) entry which is preliminary data.</text>
</comment>
<evidence type="ECO:0000313" key="4">
    <source>
        <dbReference type="EMBL" id="GCF08582.1"/>
    </source>
</evidence>
<reference evidence="4 5" key="1">
    <citation type="submission" date="2019-01" db="EMBL/GenBank/DDBJ databases">
        <title>Draft genome sequence of Dictyobacter sp. Uno17.</title>
        <authorList>
            <person name="Wang C.M."/>
            <person name="Zheng Y."/>
            <person name="Sakai Y."/>
            <person name="Abe K."/>
            <person name="Yokota A."/>
            <person name="Yabe S."/>
        </authorList>
    </citation>
    <scope>NUCLEOTIDE SEQUENCE [LARGE SCALE GENOMIC DNA]</scope>
    <source>
        <strain evidence="4 5">Uno17</strain>
    </source>
</reference>
<gene>
    <name evidence="4" type="ORF">KDI_21460</name>
</gene>
<accession>A0A5A5TAX9</accession>
<dbReference type="RefSeq" id="WP_149401569.1">
    <property type="nucleotide sequence ID" value="NZ_BIXY01000027.1"/>
</dbReference>
<dbReference type="AlphaFoldDB" id="A0A5A5TAX9"/>
<dbReference type="Proteomes" id="UP000322530">
    <property type="component" value="Unassembled WGS sequence"/>
</dbReference>
<dbReference type="Pfam" id="PF00156">
    <property type="entry name" value="Pribosyltran"/>
    <property type="match status" value="1"/>
</dbReference>
<keyword evidence="5" id="KW-1185">Reference proteome</keyword>
<dbReference type="EMBL" id="BIXY01000027">
    <property type="protein sequence ID" value="GCF08582.1"/>
    <property type="molecule type" value="Genomic_DNA"/>
</dbReference>
<dbReference type="OrthoDB" id="9779910at2"/>
<dbReference type="SUPFAM" id="SSF53271">
    <property type="entry name" value="PRTase-like"/>
    <property type="match status" value="1"/>
</dbReference>
<dbReference type="PANTHER" id="PTHR47505">
    <property type="entry name" value="DNA UTILIZATION PROTEIN YHGH"/>
    <property type="match status" value="1"/>
</dbReference>
<comment type="similarity">
    <text evidence="1">Belongs to the ComF/GntX family.</text>
</comment>
<proteinExistence type="inferred from homology"/>
<evidence type="ECO:0000259" key="3">
    <source>
        <dbReference type="Pfam" id="PF18912"/>
    </source>
</evidence>
<dbReference type="InterPro" id="IPR051910">
    <property type="entry name" value="ComF/GntX_DNA_util-trans"/>
</dbReference>
<dbReference type="Pfam" id="PF18912">
    <property type="entry name" value="DZR_2"/>
    <property type="match status" value="1"/>
</dbReference>
<sequence>MRNMRMFKETIEYALNLLFPIHCLHCGTSGALLCPRCIATIPSIPPPICRHCGNPLGRGERCLPCQYLPLRLSGLRVASSYREPLRSTIHALKYEGKRQLGEPLGCLLAQAYQRYGMQSDLIIPVPLHHERLQRRGYNQAQVLATICARQLNIPLVPTLLTRVRTTSTQVQLSAYERRINLQGAFQCQHGSTNTIIRNRRILIIDDVCTTGATLEACAAPLIAAGAKNVWGLVLARPTVTNYTTAT</sequence>
<dbReference type="PANTHER" id="PTHR47505:SF1">
    <property type="entry name" value="DNA UTILIZATION PROTEIN YHGH"/>
    <property type="match status" value="1"/>
</dbReference>
<evidence type="ECO:0000313" key="5">
    <source>
        <dbReference type="Proteomes" id="UP000322530"/>
    </source>
</evidence>
<dbReference type="GO" id="GO:0016757">
    <property type="term" value="F:glycosyltransferase activity"/>
    <property type="evidence" value="ECO:0007669"/>
    <property type="project" value="UniProtKB-KW"/>
</dbReference>
<dbReference type="InterPro" id="IPR044005">
    <property type="entry name" value="DZR_2"/>
</dbReference>
<dbReference type="Gene3D" id="3.40.50.2020">
    <property type="match status" value="1"/>
</dbReference>
<keyword evidence="4" id="KW-0328">Glycosyltransferase</keyword>